<name>A0A1B6C588_9HEMI</name>
<protein>
    <submittedName>
        <fullName evidence="1">Uncharacterized protein</fullName>
    </submittedName>
</protein>
<reference evidence="1" key="1">
    <citation type="submission" date="2015-12" db="EMBL/GenBank/DDBJ databases">
        <title>De novo transcriptome assembly of four potential Pierce s Disease insect vectors from Arizona vineyards.</title>
        <authorList>
            <person name="Tassone E.E."/>
        </authorList>
    </citation>
    <scope>NUCLEOTIDE SEQUENCE</scope>
</reference>
<accession>A0A1B6C588</accession>
<proteinExistence type="predicted"/>
<dbReference type="AlphaFoldDB" id="A0A1B6C588"/>
<organism evidence="1">
    <name type="scientific">Clastoptera arizonana</name>
    <name type="common">Arizona spittle bug</name>
    <dbReference type="NCBI Taxonomy" id="38151"/>
    <lineage>
        <taxon>Eukaryota</taxon>
        <taxon>Metazoa</taxon>
        <taxon>Ecdysozoa</taxon>
        <taxon>Arthropoda</taxon>
        <taxon>Hexapoda</taxon>
        <taxon>Insecta</taxon>
        <taxon>Pterygota</taxon>
        <taxon>Neoptera</taxon>
        <taxon>Paraneoptera</taxon>
        <taxon>Hemiptera</taxon>
        <taxon>Auchenorrhyncha</taxon>
        <taxon>Cercopoidea</taxon>
        <taxon>Clastopteridae</taxon>
        <taxon>Clastoptera</taxon>
    </lineage>
</organism>
<sequence length="557" mass="63657">MVLECLFGSEDMLLESIRRGELQLSMAVDAESKLRDECNEEVQDEVLLPRDFCYNPNLVTDIKQITLDEDEILQPRTNAFDQFNTFNDNDLPPLEHSLPIIPEMSVVGEATPNVLEAAGVELENIMESNTQLQRSRRMFNSKKNKTTHIPTRLIIKHYGDPTWKTMVQKYVEPEPDSFEKDMQEILSKFDALCQFSDISKEVGEDENEAPYDNVPLSLASEAVFGRGEVIRTMLHKQGFWEAEEVSLPLIPLDVPLIIPVSIRDREQSLKGFGGIDNVSHIIPHLGRDEPEVAEQQNIWDRSAVSAELLNKLSNLREASDKTSEDIIGMNQPLQLSSNLRFNQLSDFDVHMKDQTEQIEPPIFDPRLASVNEQLVDLGRFTRIEGVLVLDDELMPIAPMDQEQMMQLINEEPVIPRVLRPRRHRPWLDEGEPPRRRRRRRRLPVEETEGLPVQIPLMMEETVGLPVEGTVEIPLPVDENILVPLPQEKEWAAKEILEFLKNEQGIIRFSDICPRGSSRSTASAVFRLLLEMYVEKSIDIQEDTTGTGNPDKIYISLL</sequence>
<evidence type="ECO:0000313" key="1">
    <source>
        <dbReference type="EMBL" id="JAS08390.1"/>
    </source>
</evidence>
<gene>
    <name evidence="1" type="ORF">g.35198</name>
</gene>
<dbReference type="EMBL" id="GEDC01028908">
    <property type="protein sequence ID" value="JAS08390.1"/>
    <property type="molecule type" value="Transcribed_RNA"/>
</dbReference>